<dbReference type="GO" id="GO:0005685">
    <property type="term" value="C:U1 snRNP"/>
    <property type="evidence" value="ECO:0007669"/>
    <property type="project" value="UniProtKB-UniRule"/>
</dbReference>
<dbReference type="EMBL" id="CACTIH010003629">
    <property type="protein sequence ID" value="CAA2979442.1"/>
    <property type="molecule type" value="Genomic_DNA"/>
</dbReference>
<comment type="similarity">
    <text evidence="9">Belongs to the U1 small nuclear ribonucleoprotein C family.</text>
</comment>
<comment type="subunit">
    <text evidence="9">U1 snRNP is composed of the 7 core Sm proteins B/B', D1, D2, D3, E, F and G that assemble in a heptameric protein ring on the Sm site of the small nuclear RNA to form the core snRNP, and at least 3 U1 snRNP-specific proteins U1-70K, U1-A and U1-C. U1-C interacts with U1 snRNA and the 5' splice-site region of the pre-mRNA.</text>
</comment>
<keyword evidence="3 9" id="KW-0863">Zinc-finger</keyword>
<dbReference type="PANTHER" id="PTHR31148">
    <property type="entry name" value="U1 SMALL NUCLEAR RIBONUCLEOPROTEIN C"/>
    <property type="match status" value="1"/>
</dbReference>
<dbReference type="SMART" id="SM00451">
    <property type="entry name" value="ZnF_U1"/>
    <property type="match status" value="1"/>
</dbReference>
<evidence type="ECO:0000256" key="3">
    <source>
        <dbReference type="ARBA" id="ARBA00022771"/>
    </source>
</evidence>
<protein>
    <recommendedName>
        <fullName evidence="9">U1 small nuclear ribonucleoprotein C</fullName>
        <shortName evidence="9">U1 snRNP C</shortName>
        <shortName evidence="9">U1-C</shortName>
        <shortName evidence="9">U1C</shortName>
    </recommendedName>
</protein>
<feature type="region of interest" description="Disordered" evidence="10">
    <location>
        <begin position="124"/>
        <end position="175"/>
    </location>
</feature>
<evidence type="ECO:0000256" key="2">
    <source>
        <dbReference type="ARBA" id="ARBA00022723"/>
    </source>
</evidence>
<dbReference type="Gene3D" id="3.30.160.60">
    <property type="entry name" value="Classic Zinc Finger"/>
    <property type="match status" value="1"/>
</dbReference>
<dbReference type="Proteomes" id="UP000594638">
    <property type="component" value="Unassembled WGS sequence"/>
</dbReference>
<dbReference type="GO" id="GO:0000387">
    <property type="term" value="P:spliceosomal snRNP assembly"/>
    <property type="evidence" value="ECO:0007669"/>
    <property type="project" value="UniProtKB-UniRule"/>
</dbReference>
<dbReference type="Pfam" id="PF06220">
    <property type="entry name" value="zf-U1"/>
    <property type="match status" value="1"/>
</dbReference>
<comment type="caution">
    <text evidence="12">The sequence shown here is derived from an EMBL/GenBank/DDBJ whole genome shotgun (WGS) entry which is preliminary data.</text>
</comment>
<dbReference type="FunFam" id="3.30.160.60:FF:000059">
    <property type="entry name" value="U1 small nuclear ribonucleoprotein C"/>
    <property type="match status" value="1"/>
</dbReference>
<dbReference type="GO" id="GO:0030627">
    <property type="term" value="F:pre-mRNA 5'-splice site binding"/>
    <property type="evidence" value="ECO:0007669"/>
    <property type="project" value="InterPro"/>
</dbReference>
<dbReference type="InterPro" id="IPR036236">
    <property type="entry name" value="Znf_C2H2_sf"/>
</dbReference>
<keyword evidence="2 9" id="KW-0479">Metal-binding</keyword>
<dbReference type="InterPro" id="IPR000690">
    <property type="entry name" value="Matrin/U1-C_Znf_C2H2"/>
</dbReference>
<proteinExistence type="inferred from homology"/>
<dbReference type="InterPro" id="IPR017340">
    <property type="entry name" value="U1_snRNP-C"/>
</dbReference>
<comment type="function">
    <text evidence="9">Component of the spliceosomal U1 snRNP, which is essential for recognition of the pre-mRNA 5' splice-site and the subsequent assembly of the spliceosome. U1-C is directly involved in initial 5' splice-site recognition for both constitutive and regulated alternative splicing. The interaction with the 5' splice-site seems to precede base-pairing between the pre-mRNA and the U1 snRNA. Stimulates commitment or early (E) complex formation by stabilizing the base pairing of the 5' end of the U1 snRNA and the 5' splice-site region.</text>
</comment>
<dbReference type="GO" id="GO:0030619">
    <property type="term" value="F:U1 snRNA binding"/>
    <property type="evidence" value="ECO:0007669"/>
    <property type="project" value="UniProtKB-UniRule"/>
</dbReference>
<dbReference type="GO" id="GO:0000395">
    <property type="term" value="P:mRNA 5'-splice site recognition"/>
    <property type="evidence" value="ECO:0007669"/>
    <property type="project" value="UniProtKB-UniRule"/>
</dbReference>
<keyword evidence="4 9" id="KW-0862">Zinc</keyword>
<dbReference type="Gramene" id="OE9A027223T1">
    <property type="protein sequence ID" value="OE9A027223C1"/>
    <property type="gene ID" value="OE9A027223"/>
</dbReference>
<name>A0A8S0RJV6_OLEEU</name>
<gene>
    <name evidence="12" type="ORF">OLEA9_A027223</name>
</gene>
<keyword evidence="6 9" id="KW-0539">Nucleus</keyword>
<feature type="compositionally biased region" description="Polar residues" evidence="10">
    <location>
        <begin position="153"/>
        <end position="168"/>
    </location>
</feature>
<comment type="subunit">
    <text evidence="8">Component of the U1 snRNP. The U1 snRNP is composed of the U1 snRNA and the 7 core Sm proteins SNRPB, SNRPD1, SNRPD2, SNRPD3, SNRPE, SNRPF and SNRPG that assemble in a heptameric protein ring on the Sm site of the small nuclear RNA to form the core snRNP, and at least 3 U1 snRNP-specific proteins SNRNP70/U1-70K, SNRPA/U1-A and SNRPC/U1-C. SNRPC/U1-C interacts with U1 snRNA and the 5' splice-site region of the pre-mRNA. Interacts (via N-terminus) with TIA1 (via C-terminus); thereby promoting spliceosomal U1 snRNP recruitment to 5' splice sites.</text>
</comment>
<dbReference type="AlphaFoldDB" id="A0A8S0RJV6"/>
<keyword evidence="5 9" id="KW-0694">RNA-binding</keyword>
<evidence type="ECO:0000256" key="1">
    <source>
        <dbReference type="ARBA" id="ARBA00004123"/>
    </source>
</evidence>
<dbReference type="SUPFAM" id="SSF57667">
    <property type="entry name" value="beta-beta-alpha zinc fingers"/>
    <property type="match status" value="1"/>
</dbReference>
<evidence type="ECO:0000313" key="12">
    <source>
        <dbReference type="EMBL" id="CAA2979442.1"/>
    </source>
</evidence>
<reference evidence="12 13" key="1">
    <citation type="submission" date="2019-12" db="EMBL/GenBank/DDBJ databases">
        <authorList>
            <person name="Alioto T."/>
            <person name="Alioto T."/>
            <person name="Gomez Garrido J."/>
        </authorList>
    </citation>
    <scope>NUCLEOTIDE SEQUENCE [LARGE SCALE GENOMIC DNA]</scope>
</reference>
<evidence type="ECO:0000256" key="6">
    <source>
        <dbReference type="ARBA" id="ARBA00023242"/>
    </source>
</evidence>
<dbReference type="PROSITE" id="PS50171">
    <property type="entry name" value="ZF_MATRIN"/>
    <property type="match status" value="1"/>
</dbReference>
<evidence type="ECO:0000256" key="10">
    <source>
        <dbReference type="SAM" id="MobiDB-lite"/>
    </source>
</evidence>
<keyword evidence="7 9" id="KW-0687">Ribonucleoprotein</keyword>
<dbReference type="GO" id="GO:0008270">
    <property type="term" value="F:zinc ion binding"/>
    <property type="evidence" value="ECO:0007669"/>
    <property type="project" value="UniProtKB-UniRule"/>
</dbReference>
<dbReference type="GO" id="GO:0071004">
    <property type="term" value="C:U2-type prespliceosome"/>
    <property type="evidence" value="ECO:0007669"/>
    <property type="project" value="UniProtKB-UniRule"/>
</dbReference>
<evidence type="ECO:0000256" key="4">
    <source>
        <dbReference type="ARBA" id="ARBA00022833"/>
    </source>
</evidence>
<evidence type="ECO:0000256" key="7">
    <source>
        <dbReference type="ARBA" id="ARBA00023274"/>
    </source>
</evidence>
<dbReference type="HAMAP" id="MF_03153">
    <property type="entry name" value="U1_C"/>
    <property type="match status" value="1"/>
</dbReference>
<evidence type="ECO:0000313" key="13">
    <source>
        <dbReference type="Proteomes" id="UP000594638"/>
    </source>
</evidence>
<evidence type="ECO:0000256" key="5">
    <source>
        <dbReference type="ARBA" id="ARBA00022884"/>
    </source>
</evidence>
<dbReference type="GO" id="GO:0000243">
    <property type="term" value="C:commitment complex"/>
    <property type="evidence" value="ECO:0007669"/>
    <property type="project" value="UniProtKB-UniRule"/>
</dbReference>
<evidence type="ECO:0000256" key="8">
    <source>
        <dbReference type="ARBA" id="ARBA00046357"/>
    </source>
</evidence>
<evidence type="ECO:0000259" key="11">
    <source>
        <dbReference type="PROSITE" id="PS50171"/>
    </source>
</evidence>
<dbReference type="GO" id="GO:0003729">
    <property type="term" value="F:mRNA binding"/>
    <property type="evidence" value="ECO:0007669"/>
    <property type="project" value="UniProtKB-UniRule"/>
</dbReference>
<accession>A0A8S0RJV6</accession>
<keyword evidence="13" id="KW-1185">Reference proteome</keyword>
<sequence length="175" mass="18898">MPRYYCDYCDTYLTHDSPSVRKQHNAGYKHKANVRTYYQQYEAQLNQSLIDQKVKEHLGAFRPPVAPYPQMRPGLPILPTPMPIPGAQFPGFRPPVLPRPMLGAPGYMAPPPGQANGFQMPASAPPPTVSGSAGMPTSGAPPMFTPQMYPGNASVQTTGGIDGSNTDAQAPETDQ</sequence>
<dbReference type="PANTHER" id="PTHR31148:SF1">
    <property type="entry name" value="U1 SMALL NUCLEAR RIBONUCLEOPROTEIN C"/>
    <property type="match status" value="1"/>
</dbReference>
<evidence type="ECO:0000256" key="9">
    <source>
        <dbReference type="HAMAP-Rule" id="MF_03153"/>
    </source>
</evidence>
<dbReference type="InterPro" id="IPR013085">
    <property type="entry name" value="U1-CZ_Znf_C2H2"/>
</dbReference>
<dbReference type="PIRSF" id="PIRSF037969">
    <property type="entry name" value="U1_snRNP-C"/>
    <property type="match status" value="1"/>
</dbReference>
<organism evidence="12 13">
    <name type="scientific">Olea europaea subsp. europaea</name>
    <dbReference type="NCBI Taxonomy" id="158383"/>
    <lineage>
        <taxon>Eukaryota</taxon>
        <taxon>Viridiplantae</taxon>
        <taxon>Streptophyta</taxon>
        <taxon>Embryophyta</taxon>
        <taxon>Tracheophyta</taxon>
        <taxon>Spermatophyta</taxon>
        <taxon>Magnoliopsida</taxon>
        <taxon>eudicotyledons</taxon>
        <taxon>Gunneridae</taxon>
        <taxon>Pentapetalae</taxon>
        <taxon>asterids</taxon>
        <taxon>lamiids</taxon>
        <taxon>Lamiales</taxon>
        <taxon>Oleaceae</taxon>
        <taxon>Oleeae</taxon>
        <taxon>Olea</taxon>
    </lineage>
</organism>
<dbReference type="OrthoDB" id="76567at2759"/>
<dbReference type="InterPro" id="IPR003604">
    <property type="entry name" value="Matrin/U1-like-C_Znf_C2H2"/>
</dbReference>
<comment type="subcellular location">
    <subcellularLocation>
        <location evidence="1 9">Nucleus</location>
    </subcellularLocation>
</comment>
<feature type="domain" description="Matrin-type" evidence="11">
    <location>
        <begin position="4"/>
        <end position="36"/>
    </location>
</feature>